<dbReference type="InterPro" id="IPR013767">
    <property type="entry name" value="PAS_fold"/>
</dbReference>
<accession>A0ABV6SBT9</accession>
<dbReference type="InterPro" id="IPR035965">
    <property type="entry name" value="PAS-like_dom_sf"/>
</dbReference>
<dbReference type="Gene3D" id="3.20.20.450">
    <property type="entry name" value="EAL domain"/>
    <property type="match status" value="1"/>
</dbReference>
<sequence length="941" mass="102207">MSDILVCIRDDHDLRFVALAAAICWLSATTAVLFLRQASRNGARQRAGWTALGGVLSGIGIWATHFIAMLGYERGLIVGYRAGATAASLVLVAAMMAGAFVLVTRFRGRQGVVLGALLAGGGIAAMHYLGMTALEMPAMIAWRWPYVLLSLTLGLLPFYPALRLAIDHRGVGSALGAVLLMTGAIVGLHFSGMAAIHLVPSRFELQAATISPETITVAIATIAITLLALCLYGSVVSRRASAAAKISERQFSILAKGLSDSALYLLDGDGRVTNWNAGAQRLKGYHADEVVGSPLARFYTAEDQERDMPTRALAAAAQHGKFTGEGWRVRKDGTRFWAHVTIERIHDEAGRQLGFAKLTRDMTRLKEDQDRIATANRHLDAALEHMHQGLCLFDGTGHLVLRNRRFAELWQLSEADCLPGATFEQVARAAMESRSGTNIPPERIEVMRATLEQVLSVQNSPPVIREFGEDFAVSISSRRLPDGGWVTTFEDITERRRSEAQIAHMALHDGLTGLPNRTSFNRWLDLEIDNAVARERQVALVAIDLDRFKEINDTQGHAAGDEVLQKVAAALSGALREGEIAARLGGDEFAVARPLAQKRSAGESELAEFVARIDHCLTSLGSDDHAGDGADGSGGMVIGASLGIALSPDDAPDRETLLNNADLAMYRAKSSFSEHICYYEAGMDESARHRRQLANDLRQAIARDEFEVLYQPQRSLRTNEVSGYEALLRWHHPRLGTISPSEFIPIAEETGEIIRIGEWVLRAACAEVVTWPGKDKIAVNLSPVQLLQADLPEVVTAILHEVGMSPQRLELEITETAIIADKTRALHSLRRIKALGVSVAMDDFGTGYSSLDTLHSFPFDKIKIDKSFLLESRESDQARAIIRAVLALGHSLGIPVLAEGVETHEQLQLLLGEGCDEAQGYYFGRPGPPPPGVGRALAVNA</sequence>
<feature type="transmembrane region" description="Helical" evidence="1">
    <location>
        <begin position="174"/>
        <end position="195"/>
    </location>
</feature>
<dbReference type="InterPro" id="IPR043128">
    <property type="entry name" value="Rev_trsase/Diguanyl_cyclase"/>
</dbReference>
<dbReference type="SMART" id="SM00052">
    <property type="entry name" value="EAL"/>
    <property type="match status" value="1"/>
</dbReference>
<dbReference type="SUPFAM" id="SSF141868">
    <property type="entry name" value="EAL domain-like"/>
    <property type="match status" value="1"/>
</dbReference>
<feature type="domain" description="MHYT" evidence="6">
    <location>
        <begin position="12"/>
        <end position="199"/>
    </location>
</feature>
<evidence type="ECO:0000259" key="6">
    <source>
        <dbReference type="PROSITE" id="PS50924"/>
    </source>
</evidence>
<evidence type="ECO:0000259" key="5">
    <source>
        <dbReference type="PROSITE" id="PS50887"/>
    </source>
</evidence>
<comment type="caution">
    <text evidence="7">The sequence shown here is derived from an EMBL/GenBank/DDBJ whole genome shotgun (WGS) entry which is preliminary data.</text>
</comment>
<keyword evidence="1" id="KW-0472">Membrane</keyword>
<proteinExistence type="predicted"/>
<dbReference type="CDD" id="cd01949">
    <property type="entry name" value="GGDEF"/>
    <property type="match status" value="1"/>
</dbReference>
<dbReference type="Proteomes" id="UP001589858">
    <property type="component" value="Unassembled WGS sequence"/>
</dbReference>
<evidence type="ECO:0000259" key="2">
    <source>
        <dbReference type="PROSITE" id="PS50112"/>
    </source>
</evidence>
<dbReference type="InterPro" id="IPR000014">
    <property type="entry name" value="PAS"/>
</dbReference>
<feature type="domain" description="PAC" evidence="3">
    <location>
        <begin position="322"/>
        <end position="374"/>
    </location>
</feature>
<dbReference type="CDD" id="cd01948">
    <property type="entry name" value="EAL"/>
    <property type="match status" value="1"/>
</dbReference>
<dbReference type="Gene3D" id="3.30.70.270">
    <property type="match status" value="1"/>
</dbReference>
<dbReference type="RefSeq" id="WP_267218529.1">
    <property type="nucleotide sequence ID" value="NZ_JAPCWC010000001.1"/>
</dbReference>
<feature type="transmembrane region" description="Helical" evidence="1">
    <location>
        <begin position="84"/>
        <end position="104"/>
    </location>
</feature>
<keyword evidence="1" id="KW-0812">Transmembrane</keyword>
<dbReference type="PROSITE" id="PS50112">
    <property type="entry name" value="PAS"/>
    <property type="match status" value="1"/>
</dbReference>
<feature type="domain" description="EAL" evidence="4">
    <location>
        <begin position="690"/>
        <end position="940"/>
    </location>
</feature>
<dbReference type="InterPro" id="IPR000160">
    <property type="entry name" value="GGDEF_dom"/>
</dbReference>
<dbReference type="SUPFAM" id="SSF55073">
    <property type="entry name" value="Nucleotide cyclase"/>
    <property type="match status" value="1"/>
</dbReference>
<protein>
    <submittedName>
        <fullName evidence="7">EAL domain-containing protein</fullName>
    </submittedName>
</protein>
<dbReference type="InterPro" id="IPR000700">
    <property type="entry name" value="PAS-assoc_C"/>
</dbReference>
<keyword evidence="1" id="KW-1133">Transmembrane helix</keyword>
<reference evidence="7 8" key="1">
    <citation type="submission" date="2024-09" db="EMBL/GenBank/DDBJ databases">
        <authorList>
            <person name="Sun Q."/>
            <person name="Mori K."/>
        </authorList>
    </citation>
    <scope>NUCLEOTIDE SEQUENCE [LARGE SCALE GENOMIC DNA]</scope>
    <source>
        <strain evidence="7 8">CICC 11035S</strain>
    </source>
</reference>
<dbReference type="SMART" id="SM00091">
    <property type="entry name" value="PAS"/>
    <property type="match status" value="2"/>
</dbReference>
<dbReference type="SMART" id="SM00267">
    <property type="entry name" value="GGDEF"/>
    <property type="match status" value="1"/>
</dbReference>
<dbReference type="PANTHER" id="PTHR44757">
    <property type="entry name" value="DIGUANYLATE CYCLASE DGCP"/>
    <property type="match status" value="1"/>
</dbReference>
<dbReference type="Pfam" id="PF03707">
    <property type="entry name" value="MHYT"/>
    <property type="match status" value="2"/>
</dbReference>
<dbReference type="SUPFAM" id="SSF55785">
    <property type="entry name" value="PYP-like sensor domain (PAS domain)"/>
    <property type="match status" value="2"/>
</dbReference>
<dbReference type="InterPro" id="IPR029787">
    <property type="entry name" value="Nucleotide_cyclase"/>
</dbReference>
<evidence type="ECO:0000256" key="1">
    <source>
        <dbReference type="PROSITE-ProRule" id="PRU00244"/>
    </source>
</evidence>
<dbReference type="InterPro" id="IPR001633">
    <property type="entry name" value="EAL_dom"/>
</dbReference>
<feature type="transmembrane region" description="Helical" evidence="1">
    <location>
        <begin position="142"/>
        <end position="162"/>
    </location>
</feature>
<dbReference type="CDD" id="cd00130">
    <property type="entry name" value="PAS"/>
    <property type="match status" value="1"/>
</dbReference>
<evidence type="ECO:0000313" key="8">
    <source>
        <dbReference type="Proteomes" id="UP001589858"/>
    </source>
</evidence>
<name>A0ABV6SBT9_9SPHN</name>
<dbReference type="Pfam" id="PF12860">
    <property type="entry name" value="PAS_7"/>
    <property type="match status" value="1"/>
</dbReference>
<dbReference type="Pfam" id="PF00990">
    <property type="entry name" value="GGDEF"/>
    <property type="match status" value="1"/>
</dbReference>
<gene>
    <name evidence="7" type="ORF">ACFFF8_19250</name>
</gene>
<dbReference type="PROSITE" id="PS50113">
    <property type="entry name" value="PAC"/>
    <property type="match status" value="1"/>
</dbReference>
<evidence type="ECO:0000313" key="7">
    <source>
        <dbReference type="EMBL" id="MFC0686725.1"/>
    </source>
</evidence>
<dbReference type="InterPro" id="IPR052155">
    <property type="entry name" value="Biofilm_reg_signaling"/>
</dbReference>
<feature type="transmembrane region" description="Helical" evidence="1">
    <location>
        <begin position="47"/>
        <end position="72"/>
    </location>
</feature>
<dbReference type="EMBL" id="JBHLTM010000075">
    <property type="protein sequence ID" value="MFC0686725.1"/>
    <property type="molecule type" value="Genomic_DNA"/>
</dbReference>
<dbReference type="NCBIfam" id="TIGR00229">
    <property type="entry name" value="sensory_box"/>
    <property type="match status" value="1"/>
</dbReference>
<dbReference type="InterPro" id="IPR005330">
    <property type="entry name" value="MHYT_dom"/>
</dbReference>
<evidence type="ECO:0000259" key="4">
    <source>
        <dbReference type="PROSITE" id="PS50883"/>
    </source>
</evidence>
<dbReference type="PROSITE" id="PS50924">
    <property type="entry name" value="MHYT"/>
    <property type="match status" value="1"/>
</dbReference>
<dbReference type="Pfam" id="PF00989">
    <property type="entry name" value="PAS"/>
    <property type="match status" value="1"/>
</dbReference>
<feature type="transmembrane region" description="Helical" evidence="1">
    <location>
        <begin position="111"/>
        <end position="130"/>
    </location>
</feature>
<dbReference type="PROSITE" id="PS50887">
    <property type="entry name" value="GGDEF"/>
    <property type="match status" value="1"/>
</dbReference>
<dbReference type="Gene3D" id="3.30.450.20">
    <property type="entry name" value="PAS domain"/>
    <property type="match status" value="2"/>
</dbReference>
<dbReference type="Pfam" id="PF00563">
    <property type="entry name" value="EAL"/>
    <property type="match status" value="1"/>
</dbReference>
<evidence type="ECO:0000259" key="3">
    <source>
        <dbReference type="PROSITE" id="PS50113"/>
    </source>
</evidence>
<dbReference type="PANTHER" id="PTHR44757:SF2">
    <property type="entry name" value="BIOFILM ARCHITECTURE MAINTENANCE PROTEIN MBAA"/>
    <property type="match status" value="1"/>
</dbReference>
<keyword evidence="8" id="KW-1185">Reference proteome</keyword>
<feature type="transmembrane region" description="Helical" evidence="1">
    <location>
        <begin position="215"/>
        <end position="235"/>
    </location>
</feature>
<dbReference type="PROSITE" id="PS50883">
    <property type="entry name" value="EAL"/>
    <property type="match status" value="1"/>
</dbReference>
<feature type="transmembrane region" description="Helical" evidence="1">
    <location>
        <begin position="16"/>
        <end position="35"/>
    </location>
</feature>
<feature type="domain" description="PAS" evidence="2">
    <location>
        <begin position="247"/>
        <end position="320"/>
    </location>
</feature>
<dbReference type="NCBIfam" id="TIGR00254">
    <property type="entry name" value="GGDEF"/>
    <property type="match status" value="1"/>
</dbReference>
<dbReference type="InterPro" id="IPR035919">
    <property type="entry name" value="EAL_sf"/>
</dbReference>
<feature type="domain" description="GGDEF" evidence="5">
    <location>
        <begin position="536"/>
        <end position="681"/>
    </location>
</feature>
<organism evidence="7 8">
    <name type="scientific">Novosphingobium clariflavum</name>
    <dbReference type="NCBI Taxonomy" id="2029884"/>
    <lineage>
        <taxon>Bacteria</taxon>
        <taxon>Pseudomonadati</taxon>
        <taxon>Pseudomonadota</taxon>
        <taxon>Alphaproteobacteria</taxon>
        <taxon>Sphingomonadales</taxon>
        <taxon>Sphingomonadaceae</taxon>
        <taxon>Novosphingobium</taxon>
    </lineage>
</organism>